<sequence length="648" mass="71402">MYLSQESSTSQEPETTVAAGSGDRIVDNAILHLDQKLDQLDATVRDFSKDLNEVVIGADGDVGKFLSAIADTMENMDQRLRGIEKAQNFNNVEYQKEYIKEQLEAKIADLERQVESQGAQVADCKKIRESAGPDVAAGREEEFRQLKERLEKEKARADKAEERKAIYEARIEKVVEDRDMLAQHYEAALREIEDSNANWRDQFQESQEARDGIEAVLRETIEREQERRRRLFDEVQDMKGSIRVMARVRPAPSDTPEDELMDFGQPERGEFSEHWGKLNLMTTRKGLTGDVANVKTFDFERIFGQNDTNEVVFDEASDLAQSAVEGKKVCIFAYGQTGSGKSHTMLGDDESPGIIPRAINMIFRTAEDDAMSYRYKIELSVTEIYQDTVYDLLQQPRGGKKVTVRLQQATWETTASQTTALDMLRQASQHRTVAATSANEQSSRSHLVLTIRITREALIDRRVGQTTTGTLNLVDLAGSERAAATGATGKQMREGVAINSDLMNLNLVITALGSGTRVPYDSALTKALKESLTQGSRTLMLVMVSPFKKDQSQTVQTLEKGAEATRAKLASVARANRKTSALPKAATQTSGASSSSSAVAAAGTPTKPSSSQSGSSRTPAHRATPSSTQSSFANRKRMSTTGKTGNSV</sequence>
<accession>A0A4Q4SYI6</accession>
<feature type="region of interest" description="Disordered" evidence="6">
    <location>
        <begin position="574"/>
        <end position="648"/>
    </location>
</feature>
<dbReference type="InterPro" id="IPR027417">
    <property type="entry name" value="P-loop_NTPase"/>
</dbReference>
<organism evidence="8 9">
    <name type="scientific">Monosporascus ibericus</name>
    <dbReference type="NCBI Taxonomy" id="155417"/>
    <lineage>
        <taxon>Eukaryota</taxon>
        <taxon>Fungi</taxon>
        <taxon>Dikarya</taxon>
        <taxon>Ascomycota</taxon>
        <taxon>Pezizomycotina</taxon>
        <taxon>Sordariomycetes</taxon>
        <taxon>Xylariomycetidae</taxon>
        <taxon>Xylariales</taxon>
        <taxon>Xylariales incertae sedis</taxon>
        <taxon>Monosporascus</taxon>
    </lineage>
</organism>
<dbReference type="EMBL" id="QJNU01000833">
    <property type="protein sequence ID" value="RYO84909.1"/>
    <property type="molecule type" value="Genomic_DNA"/>
</dbReference>
<keyword evidence="3 4" id="KW-0505">Motor protein</keyword>
<evidence type="ECO:0000256" key="2">
    <source>
        <dbReference type="ARBA" id="ARBA00022840"/>
    </source>
</evidence>
<evidence type="ECO:0000256" key="5">
    <source>
        <dbReference type="SAM" id="Coils"/>
    </source>
</evidence>
<dbReference type="GO" id="GO:0008017">
    <property type="term" value="F:microtubule binding"/>
    <property type="evidence" value="ECO:0007669"/>
    <property type="project" value="InterPro"/>
</dbReference>
<keyword evidence="9" id="KW-1185">Reference proteome</keyword>
<dbReference type="InterPro" id="IPR027640">
    <property type="entry name" value="Kinesin-like_fam"/>
</dbReference>
<dbReference type="PROSITE" id="PS00411">
    <property type="entry name" value="KINESIN_MOTOR_1"/>
    <property type="match status" value="1"/>
</dbReference>
<evidence type="ECO:0000256" key="1">
    <source>
        <dbReference type="ARBA" id="ARBA00022741"/>
    </source>
</evidence>
<evidence type="ECO:0000313" key="8">
    <source>
        <dbReference type="EMBL" id="RYO84909.1"/>
    </source>
</evidence>
<dbReference type="InterPro" id="IPR036961">
    <property type="entry name" value="Kinesin_motor_dom_sf"/>
</dbReference>
<dbReference type="InterPro" id="IPR019821">
    <property type="entry name" value="Kinesin_motor_CS"/>
</dbReference>
<feature type="compositionally biased region" description="Low complexity" evidence="6">
    <location>
        <begin position="1"/>
        <end position="16"/>
    </location>
</feature>
<dbReference type="Proteomes" id="UP000293360">
    <property type="component" value="Unassembled WGS sequence"/>
</dbReference>
<keyword evidence="1 3" id="KW-0547">Nucleotide-binding</keyword>
<dbReference type="STRING" id="155417.A0A4Q4SYI6"/>
<dbReference type="PRINTS" id="PR00380">
    <property type="entry name" value="KINESINHEAVY"/>
</dbReference>
<dbReference type="SMART" id="SM00129">
    <property type="entry name" value="KISc"/>
    <property type="match status" value="1"/>
</dbReference>
<feature type="domain" description="Kinesin motor" evidence="7">
    <location>
        <begin position="241"/>
        <end position="567"/>
    </location>
</feature>
<dbReference type="GO" id="GO:0005874">
    <property type="term" value="C:microtubule"/>
    <property type="evidence" value="ECO:0007669"/>
    <property type="project" value="UniProtKB-KW"/>
</dbReference>
<dbReference type="GO" id="GO:0007018">
    <property type="term" value="P:microtubule-based movement"/>
    <property type="evidence" value="ECO:0007669"/>
    <property type="project" value="InterPro"/>
</dbReference>
<dbReference type="AlphaFoldDB" id="A0A4Q4SYI6"/>
<dbReference type="PROSITE" id="PS50067">
    <property type="entry name" value="KINESIN_MOTOR_2"/>
    <property type="match status" value="1"/>
</dbReference>
<protein>
    <recommendedName>
        <fullName evidence="4">Kinesin-like protein</fullName>
    </recommendedName>
</protein>
<proteinExistence type="inferred from homology"/>
<feature type="binding site" evidence="3">
    <location>
        <begin position="335"/>
        <end position="342"/>
    </location>
    <ligand>
        <name>ATP</name>
        <dbReference type="ChEBI" id="CHEBI:30616"/>
    </ligand>
</feature>
<dbReference type="InterPro" id="IPR001752">
    <property type="entry name" value="Kinesin_motor_dom"/>
</dbReference>
<evidence type="ECO:0000256" key="4">
    <source>
        <dbReference type="RuleBase" id="RU000394"/>
    </source>
</evidence>
<dbReference type="SUPFAM" id="SSF52540">
    <property type="entry name" value="P-loop containing nucleoside triphosphate hydrolases"/>
    <property type="match status" value="1"/>
</dbReference>
<evidence type="ECO:0000259" key="7">
    <source>
        <dbReference type="PROSITE" id="PS50067"/>
    </source>
</evidence>
<dbReference type="Gene3D" id="3.40.850.10">
    <property type="entry name" value="Kinesin motor domain"/>
    <property type="match status" value="1"/>
</dbReference>
<feature type="compositionally biased region" description="Polar residues" evidence="6">
    <location>
        <begin position="624"/>
        <end position="648"/>
    </location>
</feature>
<dbReference type="GO" id="GO:0003777">
    <property type="term" value="F:microtubule motor activity"/>
    <property type="evidence" value="ECO:0007669"/>
    <property type="project" value="InterPro"/>
</dbReference>
<keyword evidence="2 3" id="KW-0067">ATP-binding</keyword>
<feature type="coiled-coil region" evidence="5">
    <location>
        <begin position="100"/>
        <end position="241"/>
    </location>
</feature>
<evidence type="ECO:0000313" key="9">
    <source>
        <dbReference type="Proteomes" id="UP000293360"/>
    </source>
</evidence>
<comment type="similarity">
    <text evidence="3 4">Belongs to the TRAFAC class myosin-kinesin ATPase superfamily. Kinesin family.</text>
</comment>
<reference evidence="8 9" key="1">
    <citation type="submission" date="2018-06" db="EMBL/GenBank/DDBJ databases">
        <title>Complete Genomes of Monosporascus.</title>
        <authorList>
            <person name="Robinson A.J."/>
            <person name="Natvig D.O."/>
        </authorList>
    </citation>
    <scope>NUCLEOTIDE SEQUENCE [LARGE SCALE GENOMIC DNA]</scope>
    <source>
        <strain evidence="8 9">CBS 110550</strain>
    </source>
</reference>
<comment type="caution">
    <text evidence="8">The sequence shown here is derived from an EMBL/GenBank/DDBJ whole genome shotgun (WGS) entry which is preliminary data.</text>
</comment>
<evidence type="ECO:0000256" key="3">
    <source>
        <dbReference type="PROSITE-ProRule" id="PRU00283"/>
    </source>
</evidence>
<dbReference type="PANTHER" id="PTHR47972">
    <property type="entry name" value="KINESIN-LIKE PROTEIN KLP-3"/>
    <property type="match status" value="1"/>
</dbReference>
<gene>
    <name evidence="8" type="ORF">DL764_009252</name>
</gene>
<name>A0A4Q4SYI6_9PEZI</name>
<keyword evidence="4" id="KW-0493">Microtubule</keyword>
<feature type="compositionally biased region" description="Low complexity" evidence="6">
    <location>
        <begin position="585"/>
        <end position="616"/>
    </location>
</feature>
<dbReference type="GO" id="GO:0005524">
    <property type="term" value="F:ATP binding"/>
    <property type="evidence" value="ECO:0007669"/>
    <property type="project" value="UniProtKB-UniRule"/>
</dbReference>
<feature type="region of interest" description="Disordered" evidence="6">
    <location>
        <begin position="1"/>
        <end position="21"/>
    </location>
</feature>
<evidence type="ECO:0000256" key="6">
    <source>
        <dbReference type="SAM" id="MobiDB-lite"/>
    </source>
</evidence>
<dbReference type="Pfam" id="PF00225">
    <property type="entry name" value="Kinesin"/>
    <property type="match status" value="1"/>
</dbReference>
<dbReference type="OrthoDB" id="3176171at2759"/>
<keyword evidence="5" id="KW-0175">Coiled coil</keyword>